<evidence type="ECO:0000256" key="2">
    <source>
        <dbReference type="ARBA" id="ARBA00011900"/>
    </source>
</evidence>
<dbReference type="InterPro" id="IPR050953">
    <property type="entry name" value="N4_N6_ade-DNA_methylase"/>
</dbReference>
<proteinExistence type="inferred from homology"/>
<keyword evidence="3 8" id="KW-0489">Methyltransferase</keyword>
<dbReference type="GO" id="GO:0003677">
    <property type="term" value="F:DNA binding"/>
    <property type="evidence" value="ECO:0007669"/>
    <property type="project" value="InterPro"/>
</dbReference>
<dbReference type="GO" id="GO:0008170">
    <property type="term" value="F:N-methyltransferase activity"/>
    <property type="evidence" value="ECO:0007669"/>
    <property type="project" value="InterPro"/>
</dbReference>
<dbReference type="InterPro" id="IPR029063">
    <property type="entry name" value="SAM-dependent_MTases_sf"/>
</dbReference>
<evidence type="ECO:0000256" key="3">
    <source>
        <dbReference type="ARBA" id="ARBA00022603"/>
    </source>
</evidence>
<evidence type="ECO:0000256" key="1">
    <source>
        <dbReference type="ARBA" id="ARBA00006594"/>
    </source>
</evidence>
<feature type="domain" description="TaqI-like C-terminal specificity" evidence="7">
    <location>
        <begin position="454"/>
        <end position="566"/>
    </location>
</feature>
<gene>
    <name evidence="8" type="ORF">PQJ61_08635</name>
</gene>
<accession>A0AAJ1MNU5</accession>
<reference evidence="8 9" key="1">
    <citation type="submission" date="2022-12" db="EMBL/GenBank/DDBJ databases">
        <title>Metagenome assembled genome from gulf of manar.</title>
        <authorList>
            <person name="Kohli P."/>
            <person name="Pk S."/>
            <person name="Venkata Ramana C."/>
            <person name="Sasikala C."/>
        </authorList>
    </citation>
    <scope>NUCLEOTIDE SEQUENCE [LARGE SCALE GENOMIC DNA]</scope>
    <source>
        <strain evidence="8">JB008</strain>
    </source>
</reference>
<keyword evidence="4" id="KW-0808">Transferase</keyword>
<evidence type="ECO:0000259" key="7">
    <source>
        <dbReference type="Pfam" id="PF12950"/>
    </source>
</evidence>
<dbReference type="PANTHER" id="PTHR33841:SF1">
    <property type="entry name" value="DNA METHYLTRANSFERASE A"/>
    <property type="match status" value="1"/>
</dbReference>
<evidence type="ECO:0000256" key="5">
    <source>
        <dbReference type="ARBA" id="ARBA00047942"/>
    </source>
</evidence>
<dbReference type="AlphaFoldDB" id="A0AAJ1MNU5"/>
<evidence type="ECO:0000259" key="6">
    <source>
        <dbReference type="Pfam" id="PF02384"/>
    </source>
</evidence>
<dbReference type="GO" id="GO:0032259">
    <property type="term" value="P:methylation"/>
    <property type="evidence" value="ECO:0007669"/>
    <property type="project" value="UniProtKB-KW"/>
</dbReference>
<dbReference type="Pfam" id="PF02384">
    <property type="entry name" value="N6_Mtase"/>
    <property type="match status" value="1"/>
</dbReference>
<comment type="caution">
    <text evidence="8">The sequence shown here is derived from an EMBL/GenBank/DDBJ whole genome shotgun (WGS) entry which is preliminary data.</text>
</comment>
<dbReference type="PRINTS" id="PR00507">
    <property type="entry name" value="N12N6MTFRASE"/>
</dbReference>
<dbReference type="SUPFAM" id="SSF53335">
    <property type="entry name" value="S-adenosyl-L-methionine-dependent methyltransferases"/>
    <property type="match status" value="1"/>
</dbReference>
<dbReference type="CDD" id="cd02440">
    <property type="entry name" value="AdoMet_MTases"/>
    <property type="match status" value="1"/>
</dbReference>
<evidence type="ECO:0000313" key="9">
    <source>
        <dbReference type="Proteomes" id="UP001221217"/>
    </source>
</evidence>
<sequence length="588" mass="66417">MEQDDLISAAETASILSISEASVRNWVRHGYLHKNDGWFDRAEVKTLLEKIRCGEIDRLNSRANKRHQNGNLLPTGKLHDIAASLIEQDLPVCDIMFLICLHQFCEAGLCRIEKPIHINENHCRTPIIFKHLSSYMPVSSLSKLENTWKRVKSIKLPHTLPADSDTAGKIYQALNSRGCRAFTGSFYTPVDTADQLVTTCLDMVKDKPVSKVTFIDPCCGTGQFLLSFIKAGGSPENAFGIDADPTAIFIAASNLLIQCPELSTTPRLFLQDGLMDTIKCSGKFDLSVTNPPWGAKSVENKTTLSKIYPSIKSGETFSYFINRCMNLINRQGMAGFVLPESILNVQKHIDIRRMLMEESRIIELRNHGKIFKGVYTGVVTLIATKSAGKQSSMLRLNNDFTFSIITDRRSTKLIDKLYDLPHSTLENNADWALGIVTGDNERYLTAEPASDTEPIIRGSNIHPGMVFPPQQHIRFTPSQFQQTAPEWKYRIKEKLVYRFISKKLIFAVECTGMLTLNSANILIPWVDGFTAEEIMNLFNSEIYNFVYQKRFNSVKILRSHLEQLPLVEFSKLENLFSDKELEFIKASL</sequence>
<dbReference type="GO" id="GO:0009007">
    <property type="term" value="F:site-specific DNA-methyltransferase (adenine-specific) activity"/>
    <property type="evidence" value="ECO:0007669"/>
    <property type="project" value="UniProtKB-EC"/>
</dbReference>
<dbReference type="EMBL" id="JAQQAL010000017">
    <property type="protein sequence ID" value="MDC7226819.1"/>
    <property type="molecule type" value="Genomic_DNA"/>
</dbReference>
<dbReference type="EC" id="2.1.1.72" evidence="2"/>
<dbReference type="Pfam" id="PF12950">
    <property type="entry name" value="TaqI_C"/>
    <property type="match status" value="1"/>
</dbReference>
<evidence type="ECO:0000256" key="4">
    <source>
        <dbReference type="ARBA" id="ARBA00022679"/>
    </source>
</evidence>
<feature type="domain" description="DNA methylase adenine-specific" evidence="6">
    <location>
        <begin position="165"/>
        <end position="391"/>
    </location>
</feature>
<dbReference type="PANTHER" id="PTHR33841">
    <property type="entry name" value="DNA METHYLTRANSFERASE YEEA-RELATED"/>
    <property type="match status" value="1"/>
</dbReference>
<name>A0AAJ1MNU5_9SPIO</name>
<dbReference type="InterPro" id="IPR025931">
    <property type="entry name" value="TaqI_C"/>
</dbReference>
<dbReference type="InterPro" id="IPR003356">
    <property type="entry name" value="DNA_methylase_A-5"/>
</dbReference>
<comment type="catalytic activity">
    <reaction evidence="5">
        <text>a 2'-deoxyadenosine in DNA + S-adenosyl-L-methionine = an N(6)-methyl-2'-deoxyadenosine in DNA + S-adenosyl-L-homocysteine + H(+)</text>
        <dbReference type="Rhea" id="RHEA:15197"/>
        <dbReference type="Rhea" id="RHEA-COMP:12418"/>
        <dbReference type="Rhea" id="RHEA-COMP:12419"/>
        <dbReference type="ChEBI" id="CHEBI:15378"/>
        <dbReference type="ChEBI" id="CHEBI:57856"/>
        <dbReference type="ChEBI" id="CHEBI:59789"/>
        <dbReference type="ChEBI" id="CHEBI:90615"/>
        <dbReference type="ChEBI" id="CHEBI:90616"/>
        <dbReference type="EC" id="2.1.1.72"/>
    </reaction>
</comment>
<comment type="similarity">
    <text evidence="1">Belongs to the N(4)/N(6)-methyltransferase family.</text>
</comment>
<organism evidence="8 9">
    <name type="scientific">Candidatus Thalassospirochaeta sargassi</name>
    <dbReference type="NCBI Taxonomy" id="3119039"/>
    <lineage>
        <taxon>Bacteria</taxon>
        <taxon>Pseudomonadati</taxon>
        <taxon>Spirochaetota</taxon>
        <taxon>Spirochaetia</taxon>
        <taxon>Spirochaetales</taxon>
        <taxon>Spirochaetaceae</taxon>
        <taxon>Candidatus Thalassospirochaeta</taxon>
    </lineage>
</organism>
<dbReference type="Proteomes" id="UP001221217">
    <property type="component" value="Unassembled WGS sequence"/>
</dbReference>
<protein>
    <recommendedName>
        <fullName evidence="2">site-specific DNA-methyltransferase (adenine-specific)</fullName>
        <ecNumber evidence="2">2.1.1.72</ecNumber>
    </recommendedName>
</protein>
<evidence type="ECO:0000313" key="8">
    <source>
        <dbReference type="EMBL" id="MDC7226819.1"/>
    </source>
</evidence>
<dbReference type="Gene3D" id="3.40.50.150">
    <property type="entry name" value="Vaccinia Virus protein VP39"/>
    <property type="match status" value="1"/>
</dbReference>